<dbReference type="InterPro" id="IPR008962">
    <property type="entry name" value="PapD-like_sf"/>
</dbReference>
<sequence length="247" mass="26815">MKKVLQKVMLVAAMASGFFAAHAQASVVIAGTRVVFPSQEREVTIKVTNDGKAPALVQTWIDKGIADASPDTIDVPFTLTPTMFRLDPKKGQTLRLMYTKEPLAKDKETLFWLNVLEIPPKPTAEADANRIQLAFRTRIKIMFRPQELTGKAEESPAKVTWQVVHAADGKGYQLKASNPTPYFVNLGNVDVKIGDKTFDAGSGFVKPGESELFNIADLTALPAAGAEVLYNAINDWGAGVKGKAVTQ</sequence>
<proteinExistence type="inferred from homology"/>
<keyword evidence="7" id="KW-0393">Immunoglobulin domain</keyword>
<dbReference type="InterPro" id="IPR016148">
    <property type="entry name" value="Pili_assmbl_chaperone_C"/>
</dbReference>
<evidence type="ECO:0000313" key="12">
    <source>
        <dbReference type="EMBL" id="AIY41648.1"/>
    </source>
</evidence>
<evidence type="ECO:0000259" key="10">
    <source>
        <dbReference type="Pfam" id="PF00345"/>
    </source>
</evidence>
<evidence type="ECO:0000256" key="4">
    <source>
        <dbReference type="ARBA" id="ARBA00022729"/>
    </source>
</evidence>
<keyword evidence="3" id="KW-1029">Fimbrium biogenesis</keyword>
<dbReference type="InterPro" id="IPR001829">
    <property type="entry name" value="Pili_assmbl_chaperone_bac"/>
</dbReference>
<dbReference type="InterPro" id="IPR018046">
    <property type="entry name" value="Pili_assmbl_chaperone_CS"/>
</dbReference>
<organism evidence="12 13">
    <name type="scientific">Collimonas arenae</name>
    <dbReference type="NCBI Taxonomy" id="279058"/>
    <lineage>
        <taxon>Bacteria</taxon>
        <taxon>Pseudomonadati</taxon>
        <taxon>Pseudomonadota</taxon>
        <taxon>Betaproteobacteria</taxon>
        <taxon>Burkholderiales</taxon>
        <taxon>Oxalobacteraceae</taxon>
        <taxon>Collimonas</taxon>
    </lineage>
</organism>
<dbReference type="SUPFAM" id="SSF49354">
    <property type="entry name" value="PapD-like"/>
    <property type="match status" value="1"/>
</dbReference>
<evidence type="ECO:0000256" key="7">
    <source>
        <dbReference type="ARBA" id="ARBA00023319"/>
    </source>
</evidence>
<dbReference type="GO" id="GO:0071555">
    <property type="term" value="P:cell wall organization"/>
    <property type="evidence" value="ECO:0007669"/>
    <property type="project" value="InterPro"/>
</dbReference>
<evidence type="ECO:0000256" key="3">
    <source>
        <dbReference type="ARBA" id="ARBA00022558"/>
    </source>
</evidence>
<comment type="similarity">
    <text evidence="2 8">Belongs to the periplasmic pilus chaperone family.</text>
</comment>
<accession>A0A0A1FA83</accession>
<evidence type="ECO:0000256" key="9">
    <source>
        <dbReference type="SAM" id="SignalP"/>
    </source>
</evidence>
<feature type="signal peptide" evidence="9">
    <location>
        <begin position="1"/>
        <end position="25"/>
    </location>
</feature>
<evidence type="ECO:0000259" key="11">
    <source>
        <dbReference type="Pfam" id="PF02753"/>
    </source>
</evidence>
<dbReference type="Pfam" id="PF00345">
    <property type="entry name" value="PapD_N"/>
    <property type="match status" value="1"/>
</dbReference>
<dbReference type="PROSITE" id="PS00635">
    <property type="entry name" value="PILI_CHAPERONE"/>
    <property type="match status" value="1"/>
</dbReference>
<dbReference type="OrthoDB" id="9131059at2"/>
<evidence type="ECO:0000256" key="5">
    <source>
        <dbReference type="ARBA" id="ARBA00022764"/>
    </source>
</evidence>
<comment type="subcellular location">
    <subcellularLocation>
        <location evidence="1 8">Periplasm</location>
    </subcellularLocation>
</comment>
<evidence type="ECO:0000313" key="13">
    <source>
        <dbReference type="Proteomes" id="UP000030302"/>
    </source>
</evidence>
<feature type="domain" description="Pili assembly chaperone N-terminal" evidence="10">
    <location>
        <begin position="26"/>
        <end position="148"/>
    </location>
</feature>
<dbReference type="EMBL" id="CP009962">
    <property type="protein sequence ID" value="AIY41648.1"/>
    <property type="molecule type" value="Genomic_DNA"/>
</dbReference>
<dbReference type="InterPro" id="IPR036316">
    <property type="entry name" value="Pili_assmbl_chap_C_dom_sf"/>
</dbReference>
<feature type="chain" id="PRO_5001974091" evidence="9">
    <location>
        <begin position="26"/>
        <end position="247"/>
    </location>
</feature>
<evidence type="ECO:0000256" key="2">
    <source>
        <dbReference type="ARBA" id="ARBA00007399"/>
    </source>
</evidence>
<keyword evidence="5" id="KW-0574">Periplasm</keyword>
<dbReference type="HOGENOM" id="CLU_070768_0_2_4"/>
<evidence type="ECO:0000256" key="6">
    <source>
        <dbReference type="ARBA" id="ARBA00023186"/>
    </source>
</evidence>
<dbReference type="RefSeq" id="WP_038489147.1">
    <property type="nucleotide sequence ID" value="NZ_CP009962.1"/>
</dbReference>
<dbReference type="InterPro" id="IPR050643">
    <property type="entry name" value="Periplasmic_pilus_chap"/>
</dbReference>
<feature type="domain" description="Pili assembly chaperone C-terminal" evidence="11">
    <location>
        <begin position="177"/>
        <end position="239"/>
    </location>
</feature>
<name>A0A0A1FA83_9BURK</name>
<dbReference type="Proteomes" id="UP000030302">
    <property type="component" value="Chromosome"/>
</dbReference>
<dbReference type="InterPro" id="IPR016147">
    <property type="entry name" value="Pili_assmbl_chaperone_N"/>
</dbReference>
<evidence type="ECO:0000256" key="1">
    <source>
        <dbReference type="ARBA" id="ARBA00004418"/>
    </source>
</evidence>
<dbReference type="AlphaFoldDB" id="A0A0A1FA83"/>
<keyword evidence="4 9" id="KW-0732">Signal</keyword>
<keyword evidence="13" id="KW-1185">Reference proteome</keyword>
<dbReference type="GO" id="GO:0030288">
    <property type="term" value="C:outer membrane-bounded periplasmic space"/>
    <property type="evidence" value="ECO:0007669"/>
    <property type="project" value="InterPro"/>
</dbReference>
<keyword evidence="6 8" id="KW-0143">Chaperone</keyword>
<dbReference type="InterPro" id="IPR013783">
    <property type="entry name" value="Ig-like_fold"/>
</dbReference>
<dbReference type="Gene3D" id="2.60.40.10">
    <property type="entry name" value="Immunoglobulins"/>
    <property type="match status" value="2"/>
</dbReference>
<gene>
    <name evidence="12" type="ORF">LT85_2490</name>
</gene>
<dbReference type="PANTHER" id="PTHR30251:SF2">
    <property type="entry name" value="FIMBRIAL CHAPERONE YADV-RELATED"/>
    <property type="match status" value="1"/>
</dbReference>
<dbReference type="STRING" id="279058.LT85_2490"/>
<dbReference type="PRINTS" id="PR00969">
    <property type="entry name" value="CHAPERONPILI"/>
</dbReference>
<protein>
    <submittedName>
        <fullName evidence="12">Chaperone protein fimC</fullName>
    </submittedName>
</protein>
<dbReference type="Pfam" id="PF02753">
    <property type="entry name" value="PapD_C"/>
    <property type="match status" value="1"/>
</dbReference>
<dbReference type="SUPFAM" id="SSF49584">
    <property type="entry name" value="Periplasmic chaperone C-domain"/>
    <property type="match status" value="1"/>
</dbReference>
<dbReference type="PANTHER" id="PTHR30251">
    <property type="entry name" value="PILUS ASSEMBLY CHAPERONE"/>
    <property type="match status" value="1"/>
</dbReference>
<dbReference type="KEGG" id="care:LT85_2490"/>
<dbReference type="FunFam" id="2.60.40.10:FF:000458">
    <property type="entry name" value="Molecular chaperone FimC"/>
    <property type="match status" value="1"/>
</dbReference>
<reference evidence="13" key="1">
    <citation type="journal article" date="2014" name="Soil Biol. Biochem.">
        <title>Structure and function of bacterial communities in ageing soils: Insights from the Mendocino ecological staircase.</title>
        <authorList>
            <person name="Uroz S."/>
            <person name="Tech J.J."/>
            <person name="Sawaya N.A."/>
            <person name="Frey-Klett P."/>
            <person name="Leveau J.H.J."/>
        </authorList>
    </citation>
    <scope>NUCLEOTIDE SEQUENCE [LARGE SCALE GENOMIC DNA]</scope>
    <source>
        <strain evidence="13">Cal35</strain>
    </source>
</reference>
<evidence type="ECO:0000256" key="8">
    <source>
        <dbReference type="RuleBase" id="RU003918"/>
    </source>
</evidence>